<sequence>MQEIDLAVEERLLNEMEIVERRTGFRRIAELERMTVSDIKQQEKIKWFIDGDENSAVFHDLVNNKKRRNKISGLEIKEVIWACGNEKAPRPDGYTFKFIKRYWDILKEDIVNVVKHFERFGVISRGCNASFLTLVPKIKYPLKIGDYRPISLIGSLYKIIVKSLSIRLTKIIGVCIGEVQSAFVAGRNILNGPLVISEMCSWAKKVNKKLIQYKVDFNKAFDTVNWEYMDLVQMQMGFGQWLWGCIQGCLRSSRAPVLVNDSPTNEFEIGRGIRQGSLKALNLSLIVKWWWRLRVDNTGLWSKVIKGIHNLHNKPSAFMSKKTIPGVWKNVAGAQAELEKLGIDINDIISKNVGNGDHTMFWPDMWIGETTLKESFP</sequence>
<evidence type="ECO:0000313" key="2">
    <source>
        <dbReference type="EMBL" id="KAJ0226057.1"/>
    </source>
</evidence>
<organism evidence="2 3">
    <name type="scientific">Lactuca sativa</name>
    <name type="common">Garden lettuce</name>
    <dbReference type="NCBI Taxonomy" id="4236"/>
    <lineage>
        <taxon>Eukaryota</taxon>
        <taxon>Viridiplantae</taxon>
        <taxon>Streptophyta</taxon>
        <taxon>Embryophyta</taxon>
        <taxon>Tracheophyta</taxon>
        <taxon>Spermatophyta</taxon>
        <taxon>Magnoliopsida</taxon>
        <taxon>eudicotyledons</taxon>
        <taxon>Gunneridae</taxon>
        <taxon>Pentapetalae</taxon>
        <taxon>asterids</taxon>
        <taxon>campanulids</taxon>
        <taxon>Asterales</taxon>
        <taxon>Asteraceae</taxon>
        <taxon>Cichorioideae</taxon>
        <taxon>Cichorieae</taxon>
        <taxon>Lactucinae</taxon>
        <taxon>Lactuca</taxon>
    </lineage>
</organism>
<dbReference type="PANTHER" id="PTHR46890:SF50">
    <property type="entry name" value="RNA-DIRECTED DNA POLYMERASE, EUKARYOTA, REVERSE TRANSCRIPTASE ZINC-BINDING DOMAIN PROTEIN-RELATED"/>
    <property type="match status" value="1"/>
</dbReference>
<dbReference type="PANTHER" id="PTHR46890">
    <property type="entry name" value="NON-LTR RETROLELEMENT REVERSE TRANSCRIPTASE-LIKE PROTEIN-RELATED"/>
    <property type="match status" value="1"/>
</dbReference>
<accession>A0A9R1WG24</accession>
<dbReference type="InterPro" id="IPR052343">
    <property type="entry name" value="Retrotransposon-Effector_Assoc"/>
</dbReference>
<keyword evidence="3" id="KW-1185">Reference proteome</keyword>
<dbReference type="EMBL" id="NBSK02000001">
    <property type="protein sequence ID" value="KAJ0226057.1"/>
    <property type="molecule type" value="Genomic_DNA"/>
</dbReference>
<dbReference type="Proteomes" id="UP000235145">
    <property type="component" value="Unassembled WGS sequence"/>
</dbReference>
<protein>
    <recommendedName>
        <fullName evidence="1">Reverse transcriptase domain-containing protein</fullName>
    </recommendedName>
</protein>
<feature type="domain" description="Reverse transcriptase" evidence="1">
    <location>
        <begin position="144"/>
        <end position="278"/>
    </location>
</feature>
<proteinExistence type="predicted"/>
<reference evidence="2 3" key="1">
    <citation type="journal article" date="2017" name="Nat. Commun.">
        <title>Genome assembly with in vitro proximity ligation data and whole-genome triplication in lettuce.</title>
        <authorList>
            <person name="Reyes-Chin-Wo S."/>
            <person name="Wang Z."/>
            <person name="Yang X."/>
            <person name="Kozik A."/>
            <person name="Arikit S."/>
            <person name="Song C."/>
            <person name="Xia L."/>
            <person name="Froenicke L."/>
            <person name="Lavelle D.O."/>
            <person name="Truco M.J."/>
            <person name="Xia R."/>
            <person name="Zhu S."/>
            <person name="Xu C."/>
            <person name="Xu H."/>
            <person name="Xu X."/>
            <person name="Cox K."/>
            <person name="Korf I."/>
            <person name="Meyers B.C."/>
            <person name="Michelmore R.W."/>
        </authorList>
    </citation>
    <scope>NUCLEOTIDE SEQUENCE [LARGE SCALE GENOMIC DNA]</scope>
    <source>
        <strain evidence="3">cv. Salinas</strain>
        <tissue evidence="2">Seedlings</tissue>
    </source>
</reference>
<gene>
    <name evidence="2" type="ORF">LSAT_V11C100009480</name>
</gene>
<evidence type="ECO:0000313" key="3">
    <source>
        <dbReference type="Proteomes" id="UP000235145"/>
    </source>
</evidence>
<dbReference type="Pfam" id="PF00078">
    <property type="entry name" value="RVT_1"/>
    <property type="match status" value="1"/>
</dbReference>
<name>A0A9R1WG24_LACSA</name>
<dbReference type="AlphaFoldDB" id="A0A9R1WG24"/>
<evidence type="ECO:0000259" key="1">
    <source>
        <dbReference type="Pfam" id="PF00078"/>
    </source>
</evidence>
<dbReference type="InterPro" id="IPR000477">
    <property type="entry name" value="RT_dom"/>
</dbReference>
<comment type="caution">
    <text evidence="2">The sequence shown here is derived from an EMBL/GenBank/DDBJ whole genome shotgun (WGS) entry which is preliminary data.</text>
</comment>